<organism evidence="1 2">
    <name type="scientific">Paractinoplanes hotanensis</name>
    <dbReference type="NCBI Taxonomy" id="2906497"/>
    <lineage>
        <taxon>Bacteria</taxon>
        <taxon>Bacillati</taxon>
        <taxon>Actinomycetota</taxon>
        <taxon>Actinomycetes</taxon>
        <taxon>Micromonosporales</taxon>
        <taxon>Micromonosporaceae</taxon>
        <taxon>Paractinoplanes</taxon>
    </lineage>
</organism>
<evidence type="ECO:0000313" key="1">
    <source>
        <dbReference type="EMBL" id="MCM4081237.1"/>
    </source>
</evidence>
<evidence type="ECO:0000313" key="2">
    <source>
        <dbReference type="Proteomes" id="UP001523216"/>
    </source>
</evidence>
<accession>A0ABT0Y5C9</accession>
<dbReference type="Proteomes" id="UP001523216">
    <property type="component" value="Unassembled WGS sequence"/>
</dbReference>
<reference evidence="1 2" key="1">
    <citation type="submission" date="2022-06" db="EMBL/GenBank/DDBJ databases">
        <title>Actinoplanes abujensis sp. nov., isolated from Nigerian arid soil.</title>
        <authorList>
            <person name="Ding P."/>
        </authorList>
    </citation>
    <scope>NUCLEOTIDE SEQUENCE [LARGE SCALE GENOMIC DNA]</scope>
    <source>
        <strain evidence="2">TRM88002</strain>
    </source>
</reference>
<dbReference type="EMBL" id="JAMQOL010000038">
    <property type="protein sequence ID" value="MCM4081237.1"/>
    <property type="molecule type" value="Genomic_DNA"/>
</dbReference>
<gene>
    <name evidence="1" type="ORF">LXN57_27045</name>
</gene>
<name>A0ABT0Y5C9_9ACTN</name>
<proteinExistence type="predicted"/>
<sequence length="75" mass="8124">MDAQSLPSARSSQGNLAEIAIQKDRRPVGLIPAGPTSAMLAKRCEIDISALAAHIFRTTGPHRAKREIKRAISLY</sequence>
<protein>
    <submittedName>
        <fullName evidence="1">Uncharacterized protein</fullName>
    </submittedName>
</protein>
<dbReference type="RefSeq" id="WP_251801033.1">
    <property type="nucleotide sequence ID" value="NZ_JAMQOL010000038.1"/>
</dbReference>
<comment type="caution">
    <text evidence="1">The sequence shown here is derived from an EMBL/GenBank/DDBJ whole genome shotgun (WGS) entry which is preliminary data.</text>
</comment>
<keyword evidence="2" id="KW-1185">Reference proteome</keyword>